<dbReference type="Proteomes" id="UP000254051">
    <property type="component" value="Unassembled WGS sequence"/>
</dbReference>
<evidence type="ECO:0000256" key="2">
    <source>
        <dbReference type="ARBA" id="ARBA00006479"/>
    </source>
</evidence>
<dbReference type="InterPro" id="IPR036388">
    <property type="entry name" value="WH-like_DNA-bd_sf"/>
</dbReference>
<keyword evidence="4" id="KW-0418">Kinase</keyword>
<proteinExistence type="inferred from homology"/>
<dbReference type="SUPFAM" id="SSF53067">
    <property type="entry name" value="Actin-like ATPase domain"/>
    <property type="match status" value="1"/>
</dbReference>
<dbReference type="InterPro" id="IPR036390">
    <property type="entry name" value="WH_DNA-bd_sf"/>
</dbReference>
<dbReference type="GO" id="GO:0016301">
    <property type="term" value="F:kinase activity"/>
    <property type="evidence" value="ECO:0007669"/>
    <property type="project" value="UniProtKB-KW"/>
</dbReference>
<evidence type="ECO:0000313" key="5">
    <source>
        <dbReference type="Proteomes" id="UP000254051"/>
    </source>
</evidence>
<comment type="function">
    <text evidence="1">Transcriptional repressor of xylose-utilizing enzymes.</text>
</comment>
<keyword evidence="3" id="KW-0119">Carbohydrate metabolism</keyword>
<evidence type="ECO:0000256" key="3">
    <source>
        <dbReference type="ARBA" id="ARBA00022629"/>
    </source>
</evidence>
<dbReference type="PANTHER" id="PTHR18964">
    <property type="entry name" value="ROK (REPRESSOR, ORF, KINASE) FAMILY"/>
    <property type="match status" value="1"/>
</dbReference>
<dbReference type="InterPro" id="IPR000600">
    <property type="entry name" value="ROK"/>
</dbReference>
<dbReference type="EMBL" id="UHJJ01000003">
    <property type="protein sequence ID" value="SUQ13328.1"/>
    <property type="molecule type" value="Genomic_DNA"/>
</dbReference>
<keyword evidence="5" id="KW-1185">Reference proteome</keyword>
<protein>
    <submittedName>
        <fullName evidence="4">Sugar kinase of the NBD/HSP70 family, may contain an N-terminal HTH domain</fullName>
    </submittedName>
</protein>
<sequence length="422" mass="47796">MKLGRNIQDIQRKNRCVVLQTMLEQKEISRIDLSRITELNKATITNITRDFINRGVVEEIGAIEASNGRRTAGLSLKMDEVVTITLRVYQNEVQAAVCNIHGKLEEYQKVGCITNGDGQIILAELEKHTKRLLAFCQKNNKKILGIAIATLGWVFSGKSTNYSQYVYADCFPELAVIDIQKEMEKRFPGHRVIVDHDANMSALAEWKELIIADEQINSILNIVCGIGFGGGIVINGELFRGKNGVAGEVGHMGINCNAMAYGGDSVKRGYHSIFEDYASPLALRESIKERLYEYPDTILTENSKFEEIYECYERDDELAVWAVNRQARYLAYGITGLIFVLNPDVIILGDEIIHSQKFLQKLRGFMEEYLPKVFHDELDIRMSTLKQNSILKGAGISMTKSYFENYEIVDFISEYYPNPAEK</sequence>
<dbReference type="GO" id="GO:0042732">
    <property type="term" value="P:D-xylose metabolic process"/>
    <property type="evidence" value="ECO:0007669"/>
    <property type="project" value="UniProtKB-KW"/>
</dbReference>
<dbReference type="InterPro" id="IPR043129">
    <property type="entry name" value="ATPase_NBD"/>
</dbReference>
<reference evidence="5" key="1">
    <citation type="submission" date="2017-07" db="EMBL/GenBank/DDBJ databases">
        <authorList>
            <person name="Varghese N."/>
            <person name="Submissions S."/>
        </authorList>
    </citation>
    <scope>NUCLEOTIDE SEQUENCE [LARGE SCALE GENOMIC DNA]</scope>
    <source>
        <strain evidence="5">NLAE-zl-C134</strain>
    </source>
</reference>
<evidence type="ECO:0000256" key="1">
    <source>
        <dbReference type="ARBA" id="ARBA00002486"/>
    </source>
</evidence>
<dbReference type="Pfam" id="PF00480">
    <property type="entry name" value="ROK"/>
    <property type="match status" value="1"/>
</dbReference>
<dbReference type="AlphaFoldDB" id="A0A316A111"/>
<comment type="similarity">
    <text evidence="2">Belongs to the ROK (NagC/XylR) family.</text>
</comment>
<dbReference type="PANTHER" id="PTHR18964:SF149">
    <property type="entry name" value="BIFUNCTIONAL UDP-N-ACETYLGLUCOSAMINE 2-EPIMERASE_N-ACETYLMANNOSAMINE KINASE"/>
    <property type="match status" value="1"/>
</dbReference>
<organism evidence="4 5">
    <name type="scientific">Faecalicatena contorta</name>
    <dbReference type="NCBI Taxonomy" id="39482"/>
    <lineage>
        <taxon>Bacteria</taxon>
        <taxon>Bacillati</taxon>
        <taxon>Bacillota</taxon>
        <taxon>Clostridia</taxon>
        <taxon>Lachnospirales</taxon>
        <taxon>Lachnospiraceae</taxon>
        <taxon>Faecalicatena</taxon>
    </lineage>
</organism>
<keyword evidence="3" id="KW-0859">Xylose metabolism</keyword>
<evidence type="ECO:0000313" key="4">
    <source>
        <dbReference type="EMBL" id="SUQ13328.1"/>
    </source>
</evidence>
<dbReference type="SUPFAM" id="SSF46785">
    <property type="entry name" value="Winged helix' DNA-binding domain"/>
    <property type="match status" value="1"/>
</dbReference>
<dbReference type="RefSeq" id="WP_181392754.1">
    <property type="nucleotide sequence ID" value="NZ_QGDS01000003.1"/>
</dbReference>
<accession>A0A316A111</accession>
<dbReference type="Gene3D" id="1.10.10.10">
    <property type="entry name" value="Winged helix-like DNA-binding domain superfamily/Winged helix DNA-binding domain"/>
    <property type="match status" value="1"/>
</dbReference>
<gene>
    <name evidence="4" type="ORF">SAMN05216529_10353</name>
</gene>
<keyword evidence="4" id="KW-0808">Transferase</keyword>
<name>A0A316A111_9FIRM</name>
<dbReference type="Gene3D" id="3.30.420.40">
    <property type="match status" value="2"/>
</dbReference>